<reference evidence="2" key="1">
    <citation type="journal article" date="2023" name="Nat. Plants">
        <title>Single-cell RNA sequencing provides a high-resolution roadmap for understanding the multicellular compartmentation of specialized metabolism.</title>
        <authorList>
            <person name="Sun S."/>
            <person name="Shen X."/>
            <person name="Li Y."/>
            <person name="Li Y."/>
            <person name="Wang S."/>
            <person name="Li R."/>
            <person name="Zhang H."/>
            <person name="Shen G."/>
            <person name="Guo B."/>
            <person name="Wei J."/>
            <person name="Xu J."/>
            <person name="St-Pierre B."/>
            <person name="Chen S."/>
            <person name="Sun C."/>
        </authorList>
    </citation>
    <scope>NUCLEOTIDE SEQUENCE [LARGE SCALE GENOMIC DNA]</scope>
</reference>
<comment type="caution">
    <text evidence="1">The sequence shown here is derived from an EMBL/GenBank/DDBJ whole genome shotgun (WGS) entry which is preliminary data.</text>
</comment>
<sequence>MRQRRWMELLEEYRCPINYYPRKANMVADALSRKAEHRRSAGLLQPLPVPEWKWDHVTIDFVTGLPRTRGYKDAIWVIVDRLTKVAHYIAISMTYLLEKLVQIYVDEIVRLHGVPIDIVLDRDPRDLEFSVGDRVFLKLMPHCGKPRCPRGGKLSPRYVGPFEIINRIGKVAYQLALPSELIGTHDVFHVSQSKKYHPALDHVLNDDQLELRTDLSHEEKLAEIIKRSVKELRGRQIPMCKVVWRHYGIEETTWETKEYLKKKYPELLGV</sequence>
<protein>
    <submittedName>
        <fullName evidence="1">Uncharacterized protein</fullName>
    </submittedName>
</protein>
<organism evidence="1 2">
    <name type="scientific">Catharanthus roseus</name>
    <name type="common">Madagascar periwinkle</name>
    <name type="synonym">Vinca rosea</name>
    <dbReference type="NCBI Taxonomy" id="4058"/>
    <lineage>
        <taxon>Eukaryota</taxon>
        <taxon>Viridiplantae</taxon>
        <taxon>Streptophyta</taxon>
        <taxon>Embryophyta</taxon>
        <taxon>Tracheophyta</taxon>
        <taxon>Spermatophyta</taxon>
        <taxon>Magnoliopsida</taxon>
        <taxon>eudicotyledons</taxon>
        <taxon>Gunneridae</taxon>
        <taxon>Pentapetalae</taxon>
        <taxon>asterids</taxon>
        <taxon>lamiids</taxon>
        <taxon>Gentianales</taxon>
        <taxon>Apocynaceae</taxon>
        <taxon>Rauvolfioideae</taxon>
        <taxon>Vinceae</taxon>
        <taxon>Catharanthinae</taxon>
        <taxon>Catharanthus</taxon>
    </lineage>
</organism>
<accession>A0ACC0BS40</accession>
<dbReference type="EMBL" id="CM044702">
    <property type="protein sequence ID" value="KAI5675488.1"/>
    <property type="molecule type" value="Genomic_DNA"/>
</dbReference>
<dbReference type="Proteomes" id="UP001060085">
    <property type="component" value="Linkage Group LG02"/>
</dbReference>
<evidence type="ECO:0000313" key="1">
    <source>
        <dbReference type="EMBL" id="KAI5675488.1"/>
    </source>
</evidence>
<gene>
    <name evidence="1" type="ORF">M9H77_06438</name>
</gene>
<evidence type="ECO:0000313" key="2">
    <source>
        <dbReference type="Proteomes" id="UP001060085"/>
    </source>
</evidence>
<name>A0ACC0BS40_CATRO</name>
<proteinExistence type="predicted"/>
<keyword evidence="2" id="KW-1185">Reference proteome</keyword>